<keyword evidence="1" id="KW-1185">Reference proteome</keyword>
<evidence type="ECO:0000313" key="1">
    <source>
        <dbReference type="Proteomes" id="UP000036681"/>
    </source>
</evidence>
<dbReference type="WBParaSite" id="ALUE_0001004901-mRNA-1">
    <property type="protein sequence ID" value="ALUE_0001004901-mRNA-1"/>
    <property type="gene ID" value="ALUE_0001004901"/>
</dbReference>
<organism evidence="1 2">
    <name type="scientific">Ascaris lumbricoides</name>
    <name type="common">Giant roundworm</name>
    <dbReference type="NCBI Taxonomy" id="6252"/>
    <lineage>
        <taxon>Eukaryota</taxon>
        <taxon>Metazoa</taxon>
        <taxon>Ecdysozoa</taxon>
        <taxon>Nematoda</taxon>
        <taxon>Chromadorea</taxon>
        <taxon>Rhabditida</taxon>
        <taxon>Spirurina</taxon>
        <taxon>Ascaridomorpha</taxon>
        <taxon>Ascaridoidea</taxon>
        <taxon>Ascarididae</taxon>
        <taxon>Ascaris</taxon>
    </lineage>
</organism>
<dbReference type="Proteomes" id="UP000036681">
    <property type="component" value="Unplaced"/>
</dbReference>
<name>A0A0M3I1B5_ASCLU</name>
<reference evidence="2" key="1">
    <citation type="submission" date="2017-02" db="UniProtKB">
        <authorList>
            <consortium name="WormBaseParasite"/>
        </authorList>
    </citation>
    <scope>IDENTIFICATION</scope>
</reference>
<protein>
    <submittedName>
        <fullName evidence="2">Secreted protein</fullName>
    </submittedName>
</protein>
<evidence type="ECO:0000313" key="2">
    <source>
        <dbReference type="WBParaSite" id="ALUE_0001004901-mRNA-1"/>
    </source>
</evidence>
<dbReference type="AlphaFoldDB" id="A0A0M3I1B5"/>
<sequence>MRTATQTATQRTMLNATQKVCQIKGLYRRCNAVSTLHFAQFLAKSALLCRYCRCHEGYEELRCNVRTATFESPEFCAQPQIFCFSFTFHHFRSRKVTPRAYHALLDSVPHHCSLLEGLVIKPSCRNREPIL</sequence>
<proteinExistence type="predicted"/>
<accession>A0A0M3I1B5</accession>